<gene>
    <name evidence="2" type="ORF">T4D_1351</name>
</gene>
<dbReference type="AlphaFoldDB" id="A0A0V1G283"/>
<proteinExistence type="predicted"/>
<evidence type="ECO:0000313" key="2">
    <source>
        <dbReference type="EMBL" id="KRY92426.1"/>
    </source>
</evidence>
<reference evidence="2 3" key="1">
    <citation type="submission" date="2015-01" db="EMBL/GenBank/DDBJ databases">
        <title>Evolution of Trichinella species and genotypes.</title>
        <authorList>
            <person name="Korhonen P.K."/>
            <person name="Edoardo P."/>
            <person name="Giuseppe L.R."/>
            <person name="Gasser R.B."/>
        </authorList>
    </citation>
    <scope>NUCLEOTIDE SEQUENCE [LARGE SCALE GENOMIC DNA]</scope>
    <source>
        <strain evidence="2">ISS470</strain>
    </source>
</reference>
<dbReference type="EMBL" id="JYDT01000007">
    <property type="protein sequence ID" value="KRY92426.1"/>
    <property type="molecule type" value="Genomic_DNA"/>
</dbReference>
<keyword evidence="1" id="KW-1133">Transmembrane helix</keyword>
<keyword evidence="1" id="KW-0472">Membrane</keyword>
<feature type="transmembrane region" description="Helical" evidence="1">
    <location>
        <begin position="35"/>
        <end position="52"/>
    </location>
</feature>
<evidence type="ECO:0000256" key="1">
    <source>
        <dbReference type="SAM" id="Phobius"/>
    </source>
</evidence>
<keyword evidence="3" id="KW-1185">Reference proteome</keyword>
<evidence type="ECO:0000313" key="3">
    <source>
        <dbReference type="Proteomes" id="UP000054995"/>
    </source>
</evidence>
<protein>
    <submittedName>
        <fullName evidence="2">Uncharacterized protein</fullName>
    </submittedName>
</protein>
<dbReference type="Proteomes" id="UP000054995">
    <property type="component" value="Unassembled WGS sequence"/>
</dbReference>
<keyword evidence="1" id="KW-0812">Transmembrane</keyword>
<organism evidence="2 3">
    <name type="scientific">Trichinella pseudospiralis</name>
    <name type="common">Parasitic roundworm</name>
    <dbReference type="NCBI Taxonomy" id="6337"/>
    <lineage>
        <taxon>Eukaryota</taxon>
        <taxon>Metazoa</taxon>
        <taxon>Ecdysozoa</taxon>
        <taxon>Nematoda</taxon>
        <taxon>Enoplea</taxon>
        <taxon>Dorylaimia</taxon>
        <taxon>Trichinellida</taxon>
        <taxon>Trichinellidae</taxon>
        <taxon>Trichinella</taxon>
    </lineage>
</organism>
<sequence length="64" mass="7560">MNIFNILHKLMFKNNYKSTRKRICGIPLCLRKLKIRFALALVIGYGIIIRYLRKIVQQVKIGNL</sequence>
<accession>A0A0V1G283</accession>
<comment type="caution">
    <text evidence="2">The sequence shown here is derived from an EMBL/GenBank/DDBJ whole genome shotgun (WGS) entry which is preliminary data.</text>
</comment>
<name>A0A0V1G283_TRIPS</name>